<name>A0A6M4H6U2_9PROT</name>
<keyword evidence="3" id="KW-1185">Reference proteome</keyword>
<dbReference type="RefSeq" id="WP_171162525.1">
    <property type="nucleotide sequence ID" value="NZ_CP053073.1"/>
</dbReference>
<evidence type="ECO:0000313" key="3">
    <source>
        <dbReference type="Proteomes" id="UP000503096"/>
    </source>
</evidence>
<sequence>MTRSLCTALLAFAILPACAPITTNTGGGGAGVASGTYYCWKSRYYEDSGKLMCNWTDSLKAACELSTHRSIPAAQIATGPTAGKKCANGEALVEVTVK</sequence>
<organism evidence="2 3">
    <name type="scientific">Usitatibacter palustris</name>
    <dbReference type="NCBI Taxonomy" id="2732487"/>
    <lineage>
        <taxon>Bacteria</taxon>
        <taxon>Pseudomonadati</taxon>
        <taxon>Pseudomonadota</taxon>
        <taxon>Betaproteobacteria</taxon>
        <taxon>Nitrosomonadales</taxon>
        <taxon>Usitatibacteraceae</taxon>
        <taxon>Usitatibacter</taxon>
    </lineage>
</organism>
<reference evidence="2 3" key="1">
    <citation type="submission" date="2020-04" db="EMBL/GenBank/DDBJ databases">
        <title>Usitatibacter rugosus gen. nov., sp. nov. and Usitatibacter palustris sp. nov., novel members of Usitatibacteraceae fam. nov. within the order Nitrosomonadales isolated from soil.</title>
        <authorList>
            <person name="Huber K.J."/>
            <person name="Neumann-Schaal M."/>
            <person name="Geppert A."/>
            <person name="Luckner M."/>
            <person name="Wanner G."/>
            <person name="Overmann J."/>
        </authorList>
    </citation>
    <scope>NUCLEOTIDE SEQUENCE [LARGE SCALE GENOMIC DNA]</scope>
    <source>
        <strain evidence="2 3">Swamp67</strain>
    </source>
</reference>
<evidence type="ECO:0000313" key="2">
    <source>
        <dbReference type="EMBL" id="QJR15339.1"/>
    </source>
</evidence>
<dbReference type="AlphaFoldDB" id="A0A6M4H6U2"/>
<gene>
    <name evidence="2" type="ORF">DSM104440_02158</name>
</gene>
<keyword evidence="1" id="KW-0732">Signal</keyword>
<proteinExistence type="predicted"/>
<feature type="chain" id="PRO_5027013630" evidence="1">
    <location>
        <begin position="20"/>
        <end position="98"/>
    </location>
</feature>
<dbReference type="InParanoid" id="A0A6M4H6U2"/>
<feature type="signal peptide" evidence="1">
    <location>
        <begin position="1"/>
        <end position="19"/>
    </location>
</feature>
<accession>A0A6M4H6U2</accession>
<dbReference type="Proteomes" id="UP000503096">
    <property type="component" value="Chromosome"/>
</dbReference>
<protein>
    <submittedName>
        <fullName evidence="2">Uncharacterized protein</fullName>
    </submittedName>
</protein>
<dbReference type="EMBL" id="CP053073">
    <property type="protein sequence ID" value="QJR15339.1"/>
    <property type="molecule type" value="Genomic_DNA"/>
</dbReference>
<evidence type="ECO:0000256" key="1">
    <source>
        <dbReference type="SAM" id="SignalP"/>
    </source>
</evidence>
<dbReference type="KEGG" id="upl:DSM104440_02158"/>